<dbReference type="InterPro" id="IPR012338">
    <property type="entry name" value="Beta-lactam/transpept-like"/>
</dbReference>
<evidence type="ECO:0000256" key="9">
    <source>
        <dbReference type="SAM" id="MobiDB-lite"/>
    </source>
</evidence>
<protein>
    <recommendedName>
        <fullName evidence="7">peptidoglycan glycosyltransferase</fullName>
        <ecNumber evidence="7">2.4.99.28</ecNumber>
    </recommendedName>
</protein>
<feature type="domain" description="Glycosyl transferase family 51" evidence="10">
    <location>
        <begin position="65"/>
        <end position="231"/>
    </location>
</feature>
<dbReference type="Proteomes" id="UP001548590">
    <property type="component" value="Unassembled WGS sequence"/>
</dbReference>
<sequence length="676" mass="73438">MFVSARPPRRLRLLLLAPLLLSLPLTAVAFELPSFEQVRASHVSSDAILLDRSGVPLADLRLNDKVRRLDWVPLTALSPAMREALLAAEDKRFYTHSGIDWLAFAGAAWQNLWGSGKRGASTLTMQLAGLLDPALRMPAGRGERRSLAQKWDQSRAAVELENHWSKAQILEAYLNLAPFRGDLQGISAASELLFDRAPGRLTHREASLLAALLRGPNAAPAVVSRRACQLLANLRQTTPCSEVTRLASNRLDAPRNRSRFTAAPHLARKLLRQPGQIQKTTLDAGVQTRLRAVLALRNSPASVLVLDNASAEVRAWVGALEASAADGVTQTYRLPEGVWPLLAATAIDQRLLTAASPLRLGNTIYDAHDGRARTSSWMSLRAALGGHQTAAMAELQSVVPREDLEDRLRKLDLDAPGSDAHAGSNLLQLAAAWRSLAAGGQWQAARWQAEPAGSPRQVWRSETAFIVQDMLATNTGGYWQARWVSHAADSDILVIVGGTPRLTLALSAPAREAGALWQRVLLALEEESRAPTVPEGLVSSLVRFEPADEAPRREWFLPGTAMELVTMLPDGSRGRILSPQDGEVLTLPGGDPARRHLIFRAAGNVAMRWWVDGEPAGDGEHLAWIARPGHHLLTLTDSEDRLLQRLPFFVREAGPVPPADDAEHPPASAGTDPAHP</sequence>
<keyword evidence="3" id="KW-0645">Protease</keyword>
<evidence type="ECO:0000256" key="6">
    <source>
        <dbReference type="ARBA" id="ARBA00023268"/>
    </source>
</evidence>
<dbReference type="EC" id="2.4.99.28" evidence="7"/>
<evidence type="ECO:0000256" key="7">
    <source>
        <dbReference type="ARBA" id="ARBA00044770"/>
    </source>
</evidence>
<comment type="catalytic activity">
    <reaction evidence="8">
        <text>[GlcNAc-(1-&gt;4)-Mur2Ac(oyl-L-Ala-gamma-D-Glu-L-Lys-D-Ala-D-Ala)](n)-di-trans,octa-cis-undecaprenyl diphosphate + beta-D-GlcNAc-(1-&gt;4)-Mur2Ac(oyl-L-Ala-gamma-D-Glu-L-Lys-D-Ala-D-Ala)-di-trans,octa-cis-undecaprenyl diphosphate = [GlcNAc-(1-&gt;4)-Mur2Ac(oyl-L-Ala-gamma-D-Glu-L-Lys-D-Ala-D-Ala)](n+1)-di-trans,octa-cis-undecaprenyl diphosphate + di-trans,octa-cis-undecaprenyl diphosphate + H(+)</text>
        <dbReference type="Rhea" id="RHEA:23708"/>
        <dbReference type="Rhea" id="RHEA-COMP:9602"/>
        <dbReference type="Rhea" id="RHEA-COMP:9603"/>
        <dbReference type="ChEBI" id="CHEBI:15378"/>
        <dbReference type="ChEBI" id="CHEBI:58405"/>
        <dbReference type="ChEBI" id="CHEBI:60033"/>
        <dbReference type="ChEBI" id="CHEBI:78435"/>
        <dbReference type="EC" id="2.4.99.28"/>
    </reaction>
</comment>
<comment type="pathway">
    <text evidence="1">Cell wall biogenesis; peptidoglycan biosynthesis.</text>
</comment>
<keyword evidence="6" id="KW-0511">Multifunctional enzyme</keyword>
<keyword evidence="4" id="KW-0328">Glycosyltransferase</keyword>
<dbReference type="InterPro" id="IPR036950">
    <property type="entry name" value="PBP_transglycosylase"/>
</dbReference>
<dbReference type="InterPro" id="IPR001264">
    <property type="entry name" value="Glyco_trans_51"/>
</dbReference>
<evidence type="ECO:0000259" key="10">
    <source>
        <dbReference type="Pfam" id="PF00912"/>
    </source>
</evidence>
<name>A0ABV2CSJ4_9RHOO</name>
<accession>A0ABV2CSJ4</accession>
<gene>
    <name evidence="12" type="ORF">ABVT11_13705</name>
</gene>
<keyword evidence="3" id="KW-0378">Hydrolase</keyword>
<reference evidence="12 13" key="1">
    <citation type="submission" date="2024-07" db="EMBL/GenBank/DDBJ databases">
        <title>Uliginosibacterium paludis KCTC:42655.</title>
        <authorList>
            <person name="Kim M.K."/>
        </authorList>
    </citation>
    <scope>NUCLEOTIDE SEQUENCE [LARGE SCALE GENOMIC DNA]</scope>
    <source>
        <strain evidence="12 13">KCTC 42655</strain>
    </source>
</reference>
<dbReference type="Gene3D" id="3.40.710.10">
    <property type="entry name" value="DD-peptidase/beta-lactamase superfamily"/>
    <property type="match status" value="1"/>
</dbReference>
<dbReference type="PANTHER" id="PTHR32282:SF15">
    <property type="entry name" value="PENICILLIN-BINDING PROTEIN 1C"/>
    <property type="match status" value="1"/>
</dbReference>
<dbReference type="PANTHER" id="PTHR32282">
    <property type="entry name" value="BINDING PROTEIN TRANSPEPTIDASE, PUTATIVE-RELATED"/>
    <property type="match status" value="1"/>
</dbReference>
<dbReference type="Pfam" id="PF06832">
    <property type="entry name" value="BiPBP_C"/>
    <property type="match status" value="1"/>
</dbReference>
<evidence type="ECO:0000313" key="13">
    <source>
        <dbReference type="Proteomes" id="UP001548590"/>
    </source>
</evidence>
<evidence type="ECO:0000256" key="8">
    <source>
        <dbReference type="ARBA" id="ARBA00049902"/>
    </source>
</evidence>
<evidence type="ECO:0000256" key="2">
    <source>
        <dbReference type="ARBA" id="ARBA00022645"/>
    </source>
</evidence>
<dbReference type="SUPFAM" id="SSF56601">
    <property type="entry name" value="beta-lactamase/transpeptidase-like"/>
    <property type="match status" value="1"/>
</dbReference>
<dbReference type="Pfam" id="PF00912">
    <property type="entry name" value="Transgly"/>
    <property type="match status" value="1"/>
</dbReference>
<proteinExistence type="predicted"/>
<comment type="caution">
    <text evidence="12">The sequence shown here is derived from an EMBL/GenBank/DDBJ whole genome shotgun (WGS) entry which is preliminary data.</text>
</comment>
<evidence type="ECO:0000256" key="3">
    <source>
        <dbReference type="ARBA" id="ARBA00022670"/>
    </source>
</evidence>
<evidence type="ECO:0000259" key="11">
    <source>
        <dbReference type="Pfam" id="PF06832"/>
    </source>
</evidence>
<evidence type="ECO:0000256" key="1">
    <source>
        <dbReference type="ARBA" id="ARBA00004752"/>
    </source>
</evidence>
<keyword evidence="5" id="KW-0808">Transferase</keyword>
<dbReference type="InterPro" id="IPR050396">
    <property type="entry name" value="Glycosyltr_51/Transpeptidase"/>
</dbReference>
<dbReference type="Gene3D" id="1.10.3810.10">
    <property type="entry name" value="Biosynthetic peptidoglycan transglycosylase-like"/>
    <property type="match status" value="1"/>
</dbReference>
<feature type="domain" description="Penicillin-binding C-terminal" evidence="11">
    <location>
        <begin position="575"/>
        <end position="638"/>
    </location>
</feature>
<evidence type="ECO:0000313" key="12">
    <source>
        <dbReference type="EMBL" id="MET1490888.1"/>
    </source>
</evidence>
<keyword evidence="2" id="KW-0121">Carboxypeptidase</keyword>
<evidence type="ECO:0000256" key="5">
    <source>
        <dbReference type="ARBA" id="ARBA00022679"/>
    </source>
</evidence>
<keyword evidence="13" id="KW-1185">Reference proteome</keyword>
<dbReference type="InterPro" id="IPR009647">
    <property type="entry name" value="PBP_C"/>
</dbReference>
<feature type="region of interest" description="Disordered" evidence="9">
    <location>
        <begin position="653"/>
        <end position="676"/>
    </location>
</feature>
<dbReference type="RefSeq" id="WP_345924853.1">
    <property type="nucleotide sequence ID" value="NZ_JBDIVF010000002.1"/>
</dbReference>
<dbReference type="EMBL" id="JBEWLZ010000008">
    <property type="protein sequence ID" value="MET1490888.1"/>
    <property type="molecule type" value="Genomic_DNA"/>
</dbReference>
<evidence type="ECO:0000256" key="4">
    <source>
        <dbReference type="ARBA" id="ARBA00022676"/>
    </source>
</evidence>
<dbReference type="InterPro" id="IPR023346">
    <property type="entry name" value="Lysozyme-like_dom_sf"/>
</dbReference>
<organism evidence="12 13">
    <name type="scientific">Uliginosibacterium paludis</name>
    <dbReference type="NCBI Taxonomy" id="1615952"/>
    <lineage>
        <taxon>Bacteria</taxon>
        <taxon>Pseudomonadati</taxon>
        <taxon>Pseudomonadota</taxon>
        <taxon>Betaproteobacteria</taxon>
        <taxon>Rhodocyclales</taxon>
        <taxon>Zoogloeaceae</taxon>
        <taxon>Uliginosibacterium</taxon>
    </lineage>
</organism>
<dbReference type="SUPFAM" id="SSF53955">
    <property type="entry name" value="Lysozyme-like"/>
    <property type="match status" value="1"/>
</dbReference>